<reference evidence="1" key="1">
    <citation type="journal article" date="2020" name="New Phytol.">
        <title>Comparative genomics reveals dynamic genome evolution in host specialist ectomycorrhizal fungi.</title>
        <authorList>
            <person name="Lofgren L.A."/>
            <person name="Nguyen N.H."/>
            <person name="Vilgalys R."/>
            <person name="Ruytinx J."/>
            <person name="Liao H.L."/>
            <person name="Branco S."/>
            <person name="Kuo A."/>
            <person name="LaButti K."/>
            <person name="Lipzen A."/>
            <person name="Andreopoulos W."/>
            <person name="Pangilinan J."/>
            <person name="Riley R."/>
            <person name="Hundley H."/>
            <person name="Na H."/>
            <person name="Barry K."/>
            <person name="Grigoriev I.V."/>
            <person name="Stajich J.E."/>
            <person name="Kennedy P.G."/>
        </authorList>
    </citation>
    <scope>NUCLEOTIDE SEQUENCE</scope>
    <source>
        <strain evidence="1">DOB743</strain>
    </source>
</reference>
<gene>
    <name evidence="1" type="ORF">EV702DRAFT_919184</name>
</gene>
<organism evidence="1 2">
    <name type="scientific">Suillus placidus</name>
    <dbReference type="NCBI Taxonomy" id="48579"/>
    <lineage>
        <taxon>Eukaryota</taxon>
        <taxon>Fungi</taxon>
        <taxon>Dikarya</taxon>
        <taxon>Basidiomycota</taxon>
        <taxon>Agaricomycotina</taxon>
        <taxon>Agaricomycetes</taxon>
        <taxon>Agaricomycetidae</taxon>
        <taxon>Boletales</taxon>
        <taxon>Suillineae</taxon>
        <taxon>Suillaceae</taxon>
        <taxon>Suillus</taxon>
    </lineage>
</organism>
<dbReference type="SUPFAM" id="SSF53098">
    <property type="entry name" value="Ribonuclease H-like"/>
    <property type="match status" value="1"/>
</dbReference>
<sequence>LGLWFPDDNFTCQCHLPGDAPCDTIFFWEALAVCSAIHSMVNMTEPPAKLLIYTDNSSTVAMFDSLRAKPAYNSLLLSAVDILIAHGVDLWVEHIPGQQNVIADALSRFHNELVKDLVPTTQIFDFEPPQDVL</sequence>
<evidence type="ECO:0000313" key="2">
    <source>
        <dbReference type="Proteomes" id="UP000714275"/>
    </source>
</evidence>
<proteinExistence type="predicted"/>
<name>A0A9P6ZSJ0_9AGAM</name>
<protein>
    <submittedName>
        <fullName evidence="1">Uncharacterized protein</fullName>
    </submittedName>
</protein>
<dbReference type="AlphaFoldDB" id="A0A9P6ZSJ0"/>
<keyword evidence="2" id="KW-1185">Reference proteome</keyword>
<feature type="non-terminal residue" evidence="1">
    <location>
        <position position="1"/>
    </location>
</feature>
<evidence type="ECO:0000313" key="1">
    <source>
        <dbReference type="EMBL" id="KAG1775723.1"/>
    </source>
</evidence>
<feature type="non-terminal residue" evidence="1">
    <location>
        <position position="133"/>
    </location>
</feature>
<dbReference type="Proteomes" id="UP000714275">
    <property type="component" value="Unassembled WGS sequence"/>
</dbReference>
<dbReference type="InterPro" id="IPR012337">
    <property type="entry name" value="RNaseH-like_sf"/>
</dbReference>
<accession>A0A9P6ZSJ0</accession>
<dbReference type="EMBL" id="JABBWD010000031">
    <property type="protein sequence ID" value="KAG1775723.1"/>
    <property type="molecule type" value="Genomic_DNA"/>
</dbReference>
<comment type="caution">
    <text evidence="1">The sequence shown here is derived from an EMBL/GenBank/DDBJ whole genome shotgun (WGS) entry which is preliminary data.</text>
</comment>
<dbReference type="OrthoDB" id="2645778at2759"/>